<dbReference type="AlphaFoldDB" id="A0AAW1TLP5"/>
<name>A0AAW1TLP5_9CUCU</name>
<dbReference type="EMBL" id="JARQZJ010000001">
    <property type="protein sequence ID" value="KAK9869193.1"/>
    <property type="molecule type" value="Genomic_DNA"/>
</dbReference>
<dbReference type="Proteomes" id="UP001431783">
    <property type="component" value="Unassembled WGS sequence"/>
</dbReference>
<reference evidence="1 2" key="1">
    <citation type="submission" date="2023-03" db="EMBL/GenBank/DDBJ databases">
        <title>Genome insight into feeding habits of ladybird beetles.</title>
        <authorList>
            <person name="Li H.-S."/>
            <person name="Huang Y.-H."/>
            <person name="Pang H."/>
        </authorList>
    </citation>
    <scope>NUCLEOTIDE SEQUENCE [LARGE SCALE GENOMIC DNA]</scope>
    <source>
        <strain evidence="1">SYSU_2023b</strain>
        <tissue evidence="1">Whole body</tissue>
    </source>
</reference>
<sequence length="109" mass="13081">MRRNFIREYILLFVCFCHMIEPYGRSAFFILESIAIKPPVSTKIQSRSYIILLFNILGNYFISNISKISLHFHERDFIILPIDFVKASKSDKIRKPKKLQHFFLFDEIY</sequence>
<evidence type="ECO:0008006" key="3">
    <source>
        <dbReference type="Google" id="ProtNLM"/>
    </source>
</evidence>
<evidence type="ECO:0000313" key="1">
    <source>
        <dbReference type="EMBL" id="KAK9869193.1"/>
    </source>
</evidence>
<organism evidence="1 2">
    <name type="scientific">Henosepilachna vigintioctopunctata</name>
    <dbReference type="NCBI Taxonomy" id="420089"/>
    <lineage>
        <taxon>Eukaryota</taxon>
        <taxon>Metazoa</taxon>
        <taxon>Ecdysozoa</taxon>
        <taxon>Arthropoda</taxon>
        <taxon>Hexapoda</taxon>
        <taxon>Insecta</taxon>
        <taxon>Pterygota</taxon>
        <taxon>Neoptera</taxon>
        <taxon>Endopterygota</taxon>
        <taxon>Coleoptera</taxon>
        <taxon>Polyphaga</taxon>
        <taxon>Cucujiformia</taxon>
        <taxon>Coccinelloidea</taxon>
        <taxon>Coccinellidae</taxon>
        <taxon>Epilachninae</taxon>
        <taxon>Epilachnini</taxon>
        <taxon>Henosepilachna</taxon>
    </lineage>
</organism>
<proteinExistence type="predicted"/>
<protein>
    <recommendedName>
        <fullName evidence="3">Secreted protein</fullName>
    </recommendedName>
</protein>
<comment type="caution">
    <text evidence="1">The sequence shown here is derived from an EMBL/GenBank/DDBJ whole genome shotgun (WGS) entry which is preliminary data.</text>
</comment>
<accession>A0AAW1TLP5</accession>
<gene>
    <name evidence="1" type="ORF">WA026_002941</name>
</gene>
<keyword evidence="2" id="KW-1185">Reference proteome</keyword>
<evidence type="ECO:0000313" key="2">
    <source>
        <dbReference type="Proteomes" id="UP001431783"/>
    </source>
</evidence>